<dbReference type="PANTHER" id="PTHR47281:SF1">
    <property type="entry name" value="OS09G0557700 PROTEIN"/>
    <property type="match status" value="1"/>
</dbReference>
<sequence length="188" mass="19058">MPSWSLTFLVAGLISGALGQGNNKMGYSGTLSSLSGGLQGTVTVVDSTTLMISNYELQDASAPALYWWGTTDGVLKDGFRISNDHITMATTKPTDMTIKLDAGKTTADFSTVGLWCERFGINFGQVTLKDNGGSNSTTASTASTVSAATASASAPTSKSAAAGMVGPSSFGGLAGVVVSSLLLSMAMC</sequence>
<reference evidence="3" key="1">
    <citation type="submission" date="2020-06" db="EMBL/GenBank/DDBJ databases">
        <title>Draft genome sequences of strains closely related to Aspergillus parafelis and Aspergillus hiratsukae.</title>
        <authorList>
            <person name="Dos Santos R.A.C."/>
            <person name="Rivero-Menendez O."/>
            <person name="Steenwyk J.L."/>
            <person name="Mead M.E."/>
            <person name="Goldman G.H."/>
            <person name="Alastruey-Izquierdo A."/>
            <person name="Rokas A."/>
        </authorList>
    </citation>
    <scope>NUCLEOTIDE SEQUENCE</scope>
    <source>
        <strain evidence="3">CNM-CM5623</strain>
    </source>
</reference>
<dbReference type="OrthoDB" id="2448405at2759"/>
<keyword evidence="1" id="KW-0732">Signal</keyword>
<proteinExistence type="predicted"/>
<evidence type="ECO:0000313" key="4">
    <source>
        <dbReference type="Proteomes" id="UP000654922"/>
    </source>
</evidence>
<dbReference type="Proteomes" id="UP000654922">
    <property type="component" value="Unassembled WGS sequence"/>
</dbReference>
<dbReference type="PANTHER" id="PTHR47281">
    <property type="entry name" value="OS09G0557700 PROTEIN"/>
    <property type="match status" value="1"/>
</dbReference>
<feature type="chain" id="PRO_5034203826" description="DM13 domain-containing protein" evidence="1">
    <location>
        <begin position="20"/>
        <end position="188"/>
    </location>
</feature>
<dbReference type="InterPro" id="IPR045879">
    <property type="entry name" value="B561A"/>
</dbReference>
<feature type="signal peptide" evidence="1">
    <location>
        <begin position="1"/>
        <end position="19"/>
    </location>
</feature>
<feature type="domain" description="DM13" evidence="2">
    <location>
        <begin position="25"/>
        <end position="129"/>
    </location>
</feature>
<dbReference type="Pfam" id="PF10517">
    <property type="entry name" value="DM13"/>
    <property type="match status" value="1"/>
</dbReference>
<dbReference type="SMART" id="SM00686">
    <property type="entry name" value="DM13"/>
    <property type="match status" value="1"/>
</dbReference>
<dbReference type="EMBL" id="JACBAE010001245">
    <property type="protein sequence ID" value="KAF7169295.1"/>
    <property type="molecule type" value="Genomic_DNA"/>
</dbReference>
<organism evidence="3 4">
    <name type="scientific">Aspergillus felis</name>
    <dbReference type="NCBI Taxonomy" id="1287682"/>
    <lineage>
        <taxon>Eukaryota</taxon>
        <taxon>Fungi</taxon>
        <taxon>Dikarya</taxon>
        <taxon>Ascomycota</taxon>
        <taxon>Pezizomycotina</taxon>
        <taxon>Eurotiomycetes</taxon>
        <taxon>Eurotiomycetidae</taxon>
        <taxon>Eurotiales</taxon>
        <taxon>Aspergillaceae</taxon>
        <taxon>Aspergillus</taxon>
        <taxon>Aspergillus subgen. Fumigati</taxon>
    </lineage>
</organism>
<comment type="caution">
    <text evidence="3">The sequence shown here is derived from an EMBL/GenBank/DDBJ whole genome shotgun (WGS) entry which is preliminary data.</text>
</comment>
<protein>
    <recommendedName>
        <fullName evidence="2">DM13 domain-containing protein</fullName>
    </recommendedName>
</protein>
<accession>A0A8H6V0C1</accession>
<dbReference type="InterPro" id="IPR019545">
    <property type="entry name" value="DM13_domain"/>
</dbReference>
<evidence type="ECO:0000313" key="3">
    <source>
        <dbReference type="EMBL" id="KAF7169295.1"/>
    </source>
</evidence>
<name>A0A8H6V0C1_9EURO</name>
<evidence type="ECO:0000256" key="1">
    <source>
        <dbReference type="SAM" id="SignalP"/>
    </source>
</evidence>
<gene>
    <name evidence="3" type="ORF">CNMCM5623_002091</name>
</gene>
<evidence type="ECO:0000259" key="2">
    <source>
        <dbReference type="PROSITE" id="PS51549"/>
    </source>
</evidence>
<dbReference type="AlphaFoldDB" id="A0A8H6V0C1"/>
<dbReference type="PROSITE" id="PS51549">
    <property type="entry name" value="DM13"/>
    <property type="match status" value="1"/>
</dbReference>